<feature type="transmembrane region" description="Helical" evidence="1">
    <location>
        <begin position="115"/>
        <end position="139"/>
    </location>
</feature>
<dbReference type="RefSeq" id="WP_199295175.1">
    <property type="nucleotide sequence ID" value="NZ_JAMPKK010000018.1"/>
</dbReference>
<keyword evidence="1" id="KW-0472">Membrane</keyword>
<gene>
    <name evidence="2" type="ORF">NDI37_10460</name>
</gene>
<protein>
    <submittedName>
        <fullName evidence="2">Uncharacterized protein</fullName>
    </submittedName>
</protein>
<dbReference type="EMBL" id="JAMPKK010000018">
    <property type="protein sequence ID" value="MEP0864892.1"/>
    <property type="molecule type" value="Genomic_DNA"/>
</dbReference>
<evidence type="ECO:0000313" key="3">
    <source>
        <dbReference type="Proteomes" id="UP001442494"/>
    </source>
</evidence>
<keyword evidence="3" id="KW-1185">Reference proteome</keyword>
<name>A0ABV0JQF6_9CYAN</name>
<comment type="caution">
    <text evidence="2">The sequence shown here is derived from an EMBL/GenBank/DDBJ whole genome shotgun (WGS) entry which is preliminary data.</text>
</comment>
<accession>A0ABV0JQF6</accession>
<proteinExistence type="predicted"/>
<dbReference type="Proteomes" id="UP001442494">
    <property type="component" value="Unassembled WGS sequence"/>
</dbReference>
<organism evidence="2 3">
    <name type="scientific">Funiculus sociatus GB2-A5</name>
    <dbReference type="NCBI Taxonomy" id="2933946"/>
    <lineage>
        <taxon>Bacteria</taxon>
        <taxon>Bacillati</taxon>
        <taxon>Cyanobacteriota</taxon>
        <taxon>Cyanophyceae</taxon>
        <taxon>Coleofasciculales</taxon>
        <taxon>Coleofasciculaceae</taxon>
        <taxon>Funiculus</taxon>
    </lineage>
</organism>
<feature type="transmembrane region" description="Helical" evidence="1">
    <location>
        <begin position="86"/>
        <end position="108"/>
    </location>
</feature>
<evidence type="ECO:0000256" key="1">
    <source>
        <dbReference type="SAM" id="Phobius"/>
    </source>
</evidence>
<sequence>MLVTCVGFLVSLLWVEIGDRTDIKLVEGAIGASAIAFSQALVLRQHLAIAWWWILASIVSWGLIGGSGMGAIGWVAPGTLLSEPRIIFGVLNGTIVGAMLGLGQWLVLRQQVKKAWTWILANAVGWAIGLPIGWTVGGILRQTTRLFFSELIGLTLAWVVVAGITGVALVVLLRGKSA</sequence>
<evidence type="ECO:0000313" key="2">
    <source>
        <dbReference type="EMBL" id="MEP0864892.1"/>
    </source>
</evidence>
<keyword evidence="1" id="KW-1133">Transmembrane helix</keyword>
<reference evidence="2 3" key="1">
    <citation type="submission" date="2022-04" db="EMBL/GenBank/DDBJ databases">
        <title>Positive selection, recombination, and allopatry shape intraspecific diversity of widespread and dominant cyanobacteria.</title>
        <authorList>
            <person name="Wei J."/>
            <person name="Shu W."/>
            <person name="Hu C."/>
        </authorList>
    </citation>
    <scope>NUCLEOTIDE SEQUENCE [LARGE SCALE GENOMIC DNA]</scope>
    <source>
        <strain evidence="2 3">GB2-A5</strain>
    </source>
</reference>
<feature type="transmembrane region" description="Helical" evidence="1">
    <location>
        <begin position="151"/>
        <end position="173"/>
    </location>
</feature>
<feature type="transmembrane region" description="Helical" evidence="1">
    <location>
        <begin position="50"/>
        <end position="74"/>
    </location>
</feature>
<keyword evidence="1" id="KW-0812">Transmembrane</keyword>